<dbReference type="RefSeq" id="WP_008462587.1">
    <property type="nucleotide sequence ID" value="NZ_AZDU01000052.1"/>
</dbReference>
<accession>K0NUD2</accession>
<dbReference type="AlphaFoldDB" id="K0NUD2"/>
<proteinExistence type="predicted"/>
<protein>
    <submittedName>
        <fullName evidence="1">Crispr-associated protein</fullName>
    </submittedName>
</protein>
<keyword evidence="2" id="KW-1185">Reference proteome</keyword>
<gene>
    <name evidence="1" type="ORF">FC20_GL001464</name>
</gene>
<name>K0NUD2_9LACO</name>
<dbReference type="EMBL" id="AZDU01000052">
    <property type="protein sequence ID" value="KRL00237.1"/>
    <property type="molecule type" value="Genomic_DNA"/>
</dbReference>
<dbReference type="STRING" id="1293597.FC20_GL001464"/>
<organism evidence="1 2">
    <name type="scientific">Lactobacillus equicursoris DSM 19284 = JCM 14600 = CIP 110162</name>
    <dbReference type="NCBI Taxonomy" id="1293597"/>
    <lineage>
        <taxon>Bacteria</taxon>
        <taxon>Bacillati</taxon>
        <taxon>Bacillota</taxon>
        <taxon>Bacilli</taxon>
        <taxon>Lactobacillales</taxon>
        <taxon>Lactobacillaceae</taxon>
        <taxon>Lactobacillus</taxon>
    </lineage>
</organism>
<dbReference type="Pfam" id="PF09481">
    <property type="entry name" value="CRISPR_Cse1"/>
    <property type="match status" value="1"/>
</dbReference>
<evidence type="ECO:0000313" key="1">
    <source>
        <dbReference type="EMBL" id="KRL00237.1"/>
    </source>
</evidence>
<comment type="caution">
    <text evidence="1">The sequence shown here is derived from an EMBL/GenBank/DDBJ whole genome shotgun (WGS) entry which is preliminary data.</text>
</comment>
<sequence>MDSFNLVTEPWIKVLESKTNSERLVSIEELLKNAKDYRQIAGEMHGQDLAVLRLLEAILTTIYSRVNEDGQAYEWLKLDERMQVVGSNIDEAEFDSEELLNTWEALSSKGGFTDAVFNYLDRNADLFDFFGSHPFYQVTKEQYDAHVVAAKRVDKGKGTVDLMQMNRLISQSGNSVALFAPKSAPQKNKMSIDELVRWVISYQNFTGVTDKTKVVAKEKMSNGRGWLYTLNPIYIKGKNLFETLLLNMILLNDDEDKYTIQKPVWEEDLDSYVKKRLKQIKPDNYAEVYTVWSRLLHIEWKDDVPTVFSAGLPAFNSTNAFDIEPMSTWRKDKDGNWIPATRQLSSLGWAMWRNFGQYVPLEKNEGKQPLIIEWINILKEGGYIQSTARINLHTTGIISNGGATSLMPAAEFDDNLQIEADVLFDENPDLAKKWPARIEEMVELNQTVGRKYYGFLMEIGTIRFGSRGAGDFAGRKSQDFYDNLNEPFTNWLSGLSNQDEREEKVREWKDELQKLSLQTLDQFLEQMTPRDITGVKKSGNDDADKDRDNIFKAASKFKAGVWKVIHK</sequence>
<evidence type="ECO:0000313" key="2">
    <source>
        <dbReference type="Proteomes" id="UP000051074"/>
    </source>
</evidence>
<reference evidence="1 2" key="1">
    <citation type="journal article" date="2015" name="Genome Announc.">
        <title>Expanding the biotechnology potential of lactobacilli through comparative genomics of 213 strains and associated genera.</title>
        <authorList>
            <person name="Sun Z."/>
            <person name="Harris H.M."/>
            <person name="McCann A."/>
            <person name="Guo C."/>
            <person name="Argimon S."/>
            <person name="Zhang W."/>
            <person name="Yang X."/>
            <person name="Jeffery I.B."/>
            <person name="Cooney J.C."/>
            <person name="Kagawa T.F."/>
            <person name="Liu W."/>
            <person name="Song Y."/>
            <person name="Salvetti E."/>
            <person name="Wrobel A."/>
            <person name="Rasinkangas P."/>
            <person name="Parkhill J."/>
            <person name="Rea M.C."/>
            <person name="O'Sullivan O."/>
            <person name="Ritari J."/>
            <person name="Douillard F.P."/>
            <person name="Paul Ross R."/>
            <person name="Yang R."/>
            <person name="Briner A.E."/>
            <person name="Felis G.E."/>
            <person name="de Vos W.M."/>
            <person name="Barrangou R."/>
            <person name="Klaenhammer T.R."/>
            <person name="Caufield P.W."/>
            <person name="Cui Y."/>
            <person name="Zhang H."/>
            <person name="O'Toole P.W."/>
        </authorList>
    </citation>
    <scope>NUCLEOTIDE SEQUENCE [LARGE SCALE GENOMIC DNA]</scope>
    <source>
        <strain evidence="1 2">DSM 19284</strain>
    </source>
</reference>
<dbReference type="eggNOG" id="COG1203">
    <property type="taxonomic scope" value="Bacteria"/>
</dbReference>
<dbReference type="InterPro" id="IPR013381">
    <property type="entry name" value="CRISPR-assoc_prot_Cse1"/>
</dbReference>
<dbReference type="Gene3D" id="1.10.132.100">
    <property type="match status" value="1"/>
</dbReference>
<dbReference type="Proteomes" id="UP000051074">
    <property type="component" value="Unassembled WGS sequence"/>
</dbReference>
<dbReference type="PATRIC" id="fig|1293597.4.peg.1560"/>